<dbReference type="EMBL" id="CAEZXA010000119">
    <property type="protein sequence ID" value="CAB4681309.1"/>
    <property type="molecule type" value="Genomic_DNA"/>
</dbReference>
<accession>A0A6J6N5D4</accession>
<dbReference type="AlphaFoldDB" id="A0A6J6N5D4"/>
<reference evidence="1" key="1">
    <citation type="submission" date="2020-05" db="EMBL/GenBank/DDBJ databases">
        <authorList>
            <person name="Chiriac C."/>
            <person name="Salcher M."/>
            <person name="Ghai R."/>
            <person name="Kavagutti S V."/>
        </authorList>
    </citation>
    <scope>NUCLEOTIDE SEQUENCE</scope>
</reference>
<evidence type="ECO:0000313" key="2">
    <source>
        <dbReference type="EMBL" id="CAB4769118.1"/>
    </source>
</evidence>
<organism evidence="1">
    <name type="scientific">freshwater metagenome</name>
    <dbReference type="NCBI Taxonomy" id="449393"/>
    <lineage>
        <taxon>unclassified sequences</taxon>
        <taxon>metagenomes</taxon>
        <taxon>ecological metagenomes</taxon>
    </lineage>
</organism>
<gene>
    <name evidence="1" type="ORF">UFOPK2334_01191</name>
    <name evidence="2" type="ORF">UFOPK2870_01221</name>
</gene>
<evidence type="ECO:0000313" key="1">
    <source>
        <dbReference type="EMBL" id="CAB4681309.1"/>
    </source>
</evidence>
<protein>
    <submittedName>
        <fullName evidence="1">Unannotated protein</fullName>
    </submittedName>
</protein>
<proteinExistence type="predicted"/>
<dbReference type="EMBL" id="CAEZZL010000125">
    <property type="protein sequence ID" value="CAB4769118.1"/>
    <property type="molecule type" value="Genomic_DNA"/>
</dbReference>
<sequence length="158" mass="17586">MTLISDIPRVNTPTGGWHGDMPGPFLTAASEPLVAGAPDLRGTWRALEVTVNGERAPENMPMWKHVERIEQVGDRAVVTAGHVIHDFIHVDGTFENGCHDVLEMDLATPMVVSASYEDGVLVLRPQGIPGIEVKRWRDGEYLMWEYHGAFSMKLERII</sequence>
<name>A0A6J6N5D4_9ZZZZ</name>